<evidence type="ECO:0000313" key="8">
    <source>
        <dbReference type="Proteomes" id="UP000620124"/>
    </source>
</evidence>
<dbReference type="InterPro" id="IPR036928">
    <property type="entry name" value="AS_sf"/>
</dbReference>
<dbReference type="PIRSF" id="PIRSF001221">
    <property type="entry name" value="Amidase_fungi"/>
    <property type="match status" value="1"/>
</dbReference>
<comment type="similarity">
    <text evidence="2">Belongs to the amidase family.</text>
</comment>
<accession>A0A8H7CMM4</accession>
<dbReference type="Gene3D" id="3.90.1300.10">
    <property type="entry name" value="Amidase signature (AS) domain"/>
    <property type="match status" value="1"/>
</dbReference>
<comment type="catalytic activity">
    <reaction evidence="1">
        <text>a monocarboxylic acid amide + H2O = a monocarboxylate + NH4(+)</text>
        <dbReference type="Rhea" id="RHEA:12020"/>
        <dbReference type="ChEBI" id="CHEBI:15377"/>
        <dbReference type="ChEBI" id="CHEBI:28938"/>
        <dbReference type="ChEBI" id="CHEBI:35757"/>
        <dbReference type="ChEBI" id="CHEBI:83628"/>
        <dbReference type="EC" id="3.5.1.4"/>
    </reaction>
</comment>
<feature type="active site" description="Acyl-ester intermediate" evidence="5">
    <location>
        <position position="237"/>
    </location>
</feature>
<proteinExistence type="inferred from homology"/>
<dbReference type="PANTHER" id="PTHR46072">
    <property type="entry name" value="AMIDASE-RELATED-RELATED"/>
    <property type="match status" value="1"/>
</dbReference>
<dbReference type="Pfam" id="PF01425">
    <property type="entry name" value="Amidase"/>
    <property type="match status" value="2"/>
</dbReference>
<gene>
    <name evidence="7" type="ORF">MVEN_01890900</name>
</gene>
<dbReference type="InterPro" id="IPR023631">
    <property type="entry name" value="Amidase_dom"/>
</dbReference>
<protein>
    <recommendedName>
        <fullName evidence="3">amidase</fullName>
        <ecNumber evidence="3">3.5.1.4</ecNumber>
    </recommendedName>
</protein>
<feature type="active site" description="Charge relay system" evidence="5">
    <location>
        <position position="213"/>
    </location>
</feature>
<evidence type="ECO:0000256" key="5">
    <source>
        <dbReference type="PIRSR" id="PIRSR001221-1"/>
    </source>
</evidence>
<dbReference type="PROSITE" id="PS00571">
    <property type="entry name" value="AMIDASES"/>
    <property type="match status" value="1"/>
</dbReference>
<evidence type="ECO:0000259" key="6">
    <source>
        <dbReference type="Pfam" id="PF01425"/>
    </source>
</evidence>
<dbReference type="AlphaFoldDB" id="A0A8H7CMM4"/>
<dbReference type="EC" id="3.5.1.4" evidence="3"/>
<dbReference type="OrthoDB" id="6428749at2759"/>
<dbReference type="InterPro" id="IPR020556">
    <property type="entry name" value="Amidase_CS"/>
</dbReference>
<keyword evidence="4" id="KW-0378">Hydrolase</keyword>
<comment type="caution">
    <text evidence="7">The sequence shown here is derived from an EMBL/GenBank/DDBJ whole genome shotgun (WGS) entry which is preliminary data.</text>
</comment>
<dbReference type="PANTHER" id="PTHR46072:SF4">
    <property type="entry name" value="AMIDASE C550.07-RELATED"/>
    <property type="match status" value="1"/>
</dbReference>
<reference evidence="7" key="1">
    <citation type="submission" date="2020-05" db="EMBL/GenBank/DDBJ databases">
        <title>Mycena genomes resolve the evolution of fungal bioluminescence.</title>
        <authorList>
            <person name="Tsai I.J."/>
        </authorList>
    </citation>
    <scope>NUCLEOTIDE SEQUENCE</scope>
    <source>
        <strain evidence="7">CCC161011</strain>
    </source>
</reference>
<evidence type="ECO:0000256" key="2">
    <source>
        <dbReference type="ARBA" id="ARBA00009199"/>
    </source>
</evidence>
<evidence type="ECO:0000256" key="3">
    <source>
        <dbReference type="ARBA" id="ARBA00012922"/>
    </source>
</evidence>
<dbReference type="Proteomes" id="UP000620124">
    <property type="component" value="Unassembled WGS sequence"/>
</dbReference>
<keyword evidence="8" id="KW-1185">Reference proteome</keyword>
<sequence length="568" mass="62192">MESALVWPQVALDAVAERDARIPAFLRLAPSFLANYPLGSDVRSAVEASGLLTAEELEITASTSDATTILERIKRKELTAVQIVTAFAKRAAIAHQLLSCLTDFFLDEALERAKQLDDHYEQTGKLVGPLHGLPVSIKDHMDIAGHKSGSGFSGDTLNPPASKHGSFAQVLYDSGAVFYCKTNVPQASMHLETYSFWGQVVNPHNTALTSGGSSGGCSALVAFGGSPFGTGSDIGGSLRSPSAACGLWTLKPTTLRVPRGSGSAPLPGANSIVEAFGPICRRWVLRRDSSTYYNPDNFNSLRDIDLWFSVVLGSKPWLNEYDLVPIPWRISEPSIWSGSDNKIRLGVMWHDGVVLPQPPIRRALKALVDALTKIQAFEIVDYLPFKHLEASELAHELYFVDGGARVRERAGVTGEPILPLTEWVITHPAVKNHTMAELWDLNLRREALRAEFLEHYNSQKVDVVLCPVGPSPAPLLGTAKYWGYTNVWNFVDYPAAVFPTGLYADPVHDLKDSASRTWMSDADVVNTTSYQAEAFKGAPLCLQLVSRRFGDETVIQALREIERILPLQ</sequence>
<feature type="domain" description="Amidase" evidence="6">
    <location>
        <begin position="300"/>
        <end position="554"/>
    </location>
</feature>
<dbReference type="SUPFAM" id="SSF75304">
    <property type="entry name" value="Amidase signature (AS) enzymes"/>
    <property type="match status" value="1"/>
</dbReference>
<name>A0A8H7CMM4_9AGAR</name>
<evidence type="ECO:0000313" key="7">
    <source>
        <dbReference type="EMBL" id="KAF7341532.1"/>
    </source>
</evidence>
<dbReference type="GO" id="GO:0004040">
    <property type="term" value="F:amidase activity"/>
    <property type="evidence" value="ECO:0007669"/>
    <property type="project" value="UniProtKB-EC"/>
</dbReference>
<dbReference type="EMBL" id="JACAZI010000018">
    <property type="protein sequence ID" value="KAF7341532.1"/>
    <property type="molecule type" value="Genomic_DNA"/>
</dbReference>
<evidence type="ECO:0000256" key="1">
    <source>
        <dbReference type="ARBA" id="ARBA00001311"/>
    </source>
</evidence>
<organism evidence="7 8">
    <name type="scientific">Mycena venus</name>
    <dbReference type="NCBI Taxonomy" id="2733690"/>
    <lineage>
        <taxon>Eukaryota</taxon>
        <taxon>Fungi</taxon>
        <taxon>Dikarya</taxon>
        <taxon>Basidiomycota</taxon>
        <taxon>Agaricomycotina</taxon>
        <taxon>Agaricomycetes</taxon>
        <taxon>Agaricomycetidae</taxon>
        <taxon>Agaricales</taxon>
        <taxon>Marasmiineae</taxon>
        <taxon>Mycenaceae</taxon>
        <taxon>Mycena</taxon>
    </lineage>
</organism>
<feature type="domain" description="Amidase" evidence="6">
    <location>
        <begin position="83"/>
        <end position="281"/>
    </location>
</feature>
<evidence type="ECO:0000256" key="4">
    <source>
        <dbReference type="ARBA" id="ARBA00022801"/>
    </source>
</evidence>
<feature type="active site" description="Charge relay system" evidence="5">
    <location>
        <position position="138"/>
    </location>
</feature>